<dbReference type="AlphaFoldDB" id="A0A0C3BRU1"/>
<sequence length="469" mass="53166">MNAHNLQTALATTNAPIGDCAFPENIHRRIFDFLVHEPVILPPQRNNKRQIIALVCKEWQRVLVSTPTYWNDFDFVQPSPEPSNGLFALAGLFFVRSGESIPLAIRFREYLKTEVGRRIFELVIRPRMRRVWLLSCTITTNILRTLFNSVRFPLLQVVDVTVTYDMNGVDALHPYMPVSGSLNLSPFRRAPRLRNIALRMPDGVHPSDLQLPWGQLTHVDLGDTSIDVDKFMQIMERSILLEDGTFRISFASYDDGRSMGLQKILVPYLQCLRLRLVQPSQVVRLLGFLDTPFLDDLWLEREEGGHVIRNMTVYQPFLAGLTSTIKQLTVAEHGIPVDSRFTLIPRIYQQLEGLLRSCEHLTSLFLAPGLFIHPNVLDKIATGELLPFLEQLGVSAVNGWDIISMVQRKNFAPSSSTGPVSLNYLHLCMMGCRLDEDDTQGIADAVSALRLLYGYVFHHIDIDDGSDLD</sequence>
<accession>A0A0C3BRU1</accession>
<keyword evidence="2" id="KW-1185">Reference proteome</keyword>
<reference evidence="1 2" key="1">
    <citation type="submission" date="2014-04" db="EMBL/GenBank/DDBJ databases">
        <authorList>
            <consortium name="DOE Joint Genome Institute"/>
            <person name="Kuo A."/>
            <person name="Gay G."/>
            <person name="Dore J."/>
            <person name="Kohler A."/>
            <person name="Nagy L.G."/>
            <person name="Floudas D."/>
            <person name="Copeland A."/>
            <person name="Barry K.W."/>
            <person name="Cichocki N."/>
            <person name="Veneault-Fourrey C."/>
            <person name="LaButti K."/>
            <person name="Lindquist E.A."/>
            <person name="Lipzen A."/>
            <person name="Lundell T."/>
            <person name="Morin E."/>
            <person name="Murat C."/>
            <person name="Sun H."/>
            <person name="Tunlid A."/>
            <person name="Henrissat B."/>
            <person name="Grigoriev I.V."/>
            <person name="Hibbett D.S."/>
            <person name="Martin F."/>
            <person name="Nordberg H.P."/>
            <person name="Cantor M.N."/>
            <person name="Hua S.X."/>
        </authorList>
    </citation>
    <scope>NUCLEOTIDE SEQUENCE [LARGE SCALE GENOMIC DNA]</scope>
    <source>
        <strain evidence="2">h7</strain>
    </source>
</reference>
<name>A0A0C3BRU1_HEBCY</name>
<organism evidence="1 2">
    <name type="scientific">Hebeloma cylindrosporum</name>
    <dbReference type="NCBI Taxonomy" id="76867"/>
    <lineage>
        <taxon>Eukaryota</taxon>
        <taxon>Fungi</taxon>
        <taxon>Dikarya</taxon>
        <taxon>Basidiomycota</taxon>
        <taxon>Agaricomycotina</taxon>
        <taxon>Agaricomycetes</taxon>
        <taxon>Agaricomycetidae</taxon>
        <taxon>Agaricales</taxon>
        <taxon>Agaricineae</taxon>
        <taxon>Hymenogastraceae</taxon>
        <taxon>Hebeloma</taxon>
    </lineage>
</organism>
<dbReference type="OrthoDB" id="3039472at2759"/>
<dbReference type="HOGENOM" id="CLU_043415_0_0_1"/>
<dbReference type="Proteomes" id="UP000053424">
    <property type="component" value="Unassembled WGS sequence"/>
</dbReference>
<evidence type="ECO:0000313" key="2">
    <source>
        <dbReference type="Proteomes" id="UP000053424"/>
    </source>
</evidence>
<evidence type="ECO:0008006" key="3">
    <source>
        <dbReference type="Google" id="ProtNLM"/>
    </source>
</evidence>
<protein>
    <recommendedName>
        <fullName evidence="3">F-box domain-containing protein</fullName>
    </recommendedName>
</protein>
<evidence type="ECO:0000313" key="1">
    <source>
        <dbReference type="EMBL" id="KIM39420.1"/>
    </source>
</evidence>
<reference evidence="2" key="2">
    <citation type="submission" date="2015-01" db="EMBL/GenBank/DDBJ databases">
        <title>Evolutionary Origins and Diversification of the Mycorrhizal Mutualists.</title>
        <authorList>
            <consortium name="DOE Joint Genome Institute"/>
            <consortium name="Mycorrhizal Genomics Consortium"/>
            <person name="Kohler A."/>
            <person name="Kuo A."/>
            <person name="Nagy L.G."/>
            <person name="Floudas D."/>
            <person name="Copeland A."/>
            <person name="Barry K.W."/>
            <person name="Cichocki N."/>
            <person name="Veneault-Fourrey C."/>
            <person name="LaButti K."/>
            <person name="Lindquist E.A."/>
            <person name="Lipzen A."/>
            <person name="Lundell T."/>
            <person name="Morin E."/>
            <person name="Murat C."/>
            <person name="Riley R."/>
            <person name="Ohm R."/>
            <person name="Sun H."/>
            <person name="Tunlid A."/>
            <person name="Henrissat B."/>
            <person name="Grigoriev I.V."/>
            <person name="Hibbett D.S."/>
            <person name="Martin F."/>
        </authorList>
    </citation>
    <scope>NUCLEOTIDE SEQUENCE [LARGE SCALE GENOMIC DNA]</scope>
    <source>
        <strain evidence="2">h7</strain>
    </source>
</reference>
<gene>
    <name evidence="1" type="ORF">M413DRAFT_12054</name>
</gene>
<dbReference type="EMBL" id="KN831785">
    <property type="protein sequence ID" value="KIM39420.1"/>
    <property type="molecule type" value="Genomic_DNA"/>
</dbReference>
<proteinExistence type="predicted"/>